<sequence length="35" mass="4032">MLFTCLRSLDCVDFFTRMLKLIPQVDSSMSFLTAT</sequence>
<reference evidence="1" key="2">
    <citation type="journal article" date="2015" name="Data Brief">
        <title>Shoot transcriptome of the giant reed, Arundo donax.</title>
        <authorList>
            <person name="Barrero R.A."/>
            <person name="Guerrero F.D."/>
            <person name="Moolhuijzen P."/>
            <person name="Goolsby J.A."/>
            <person name="Tidwell J."/>
            <person name="Bellgard S.E."/>
            <person name="Bellgard M.I."/>
        </authorList>
    </citation>
    <scope>NUCLEOTIDE SEQUENCE</scope>
    <source>
        <tissue evidence="1">Shoot tissue taken approximately 20 cm above the soil surface</tissue>
    </source>
</reference>
<organism evidence="1">
    <name type="scientific">Arundo donax</name>
    <name type="common">Giant reed</name>
    <name type="synonym">Donax arundinaceus</name>
    <dbReference type="NCBI Taxonomy" id="35708"/>
    <lineage>
        <taxon>Eukaryota</taxon>
        <taxon>Viridiplantae</taxon>
        <taxon>Streptophyta</taxon>
        <taxon>Embryophyta</taxon>
        <taxon>Tracheophyta</taxon>
        <taxon>Spermatophyta</taxon>
        <taxon>Magnoliopsida</taxon>
        <taxon>Liliopsida</taxon>
        <taxon>Poales</taxon>
        <taxon>Poaceae</taxon>
        <taxon>PACMAD clade</taxon>
        <taxon>Arundinoideae</taxon>
        <taxon>Arundineae</taxon>
        <taxon>Arundo</taxon>
    </lineage>
</organism>
<proteinExistence type="predicted"/>
<accession>A0A0A9BJG2</accession>
<protein>
    <submittedName>
        <fullName evidence="1">Uncharacterized protein</fullName>
    </submittedName>
</protein>
<reference evidence="1" key="1">
    <citation type="submission" date="2014-09" db="EMBL/GenBank/DDBJ databases">
        <authorList>
            <person name="Magalhaes I.L.F."/>
            <person name="Oliveira U."/>
            <person name="Santos F.R."/>
            <person name="Vidigal T.H.D.A."/>
            <person name="Brescovit A.D."/>
            <person name="Santos A.J."/>
        </authorList>
    </citation>
    <scope>NUCLEOTIDE SEQUENCE</scope>
    <source>
        <tissue evidence="1">Shoot tissue taken approximately 20 cm above the soil surface</tissue>
    </source>
</reference>
<evidence type="ECO:0000313" key="1">
    <source>
        <dbReference type="EMBL" id="JAD61360.1"/>
    </source>
</evidence>
<dbReference type="AlphaFoldDB" id="A0A0A9BJG2"/>
<name>A0A0A9BJG2_ARUDO</name>
<dbReference type="EMBL" id="GBRH01236535">
    <property type="protein sequence ID" value="JAD61360.1"/>
    <property type="molecule type" value="Transcribed_RNA"/>
</dbReference>